<protein>
    <submittedName>
        <fullName evidence="1">Uncharacterized protein</fullName>
    </submittedName>
</protein>
<evidence type="ECO:0000313" key="2">
    <source>
        <dbReference type="Proteomes" id="UP000604046"/>
    </source>
</evidence>
<name>A0A812JBI2_9DINO</name>
<accession>A0A812JBI2</accession>
<organism evidence="1 2">
    <name type="scientific">Symbiodinium natans</name>
    <dbReference type="NCBI Taxonomy" id="878477"/>
    <lineage>
        <taxon>Eukaryota</taxon>
        <taxon>Sar</taxon>
        <taxon>Alveolata</taxon>
        <taxon>Dinophyceae</taxon>
        <taxon>Suessiales</taxon>
        <taxon>Symbiodiniaceae</taxon>
        <taxon>Symbiodinium</taxon>
    </lineage>
</organism>
<proteinExistence type="predicted"/>
<evidence type="ECO:0000313" key="1">
    <source>
        <dbReference type="EMBL" id="CAE7202233.1"/>
    </source>
</evidence>
<dbReference type="AlphaFoldDB" id="A0A812JBI2"/>
<dbReference type="EMBL" id="CAJNDS010000402">
    <property type="protein sequence ID" value="CAE7202233.1"/>
    <property type="molecule type" value="Genomic_DNA"/>
</dbReference>
<dbReference type="Proteomes" id="UP000604046">
    <property type="component" value="Unassembled WGS sequence"/>
</dbReference>
<gene>
    <name evidence="1" type="ORF">SNAT2548_LOCUS6102</name>
</gene>
<reference evidence="1" key="1">
    <citation type="submission" date="2021-02" db="EMBL/GenBank/DDBJ databases">
        <authorList>
            <person name="Dougan E. K."/>
            <person name="Rhodes N."/>
            <person name="Thang M."/>
            <person name="Chan C."/>
        </authorList>
    </citation>
    <scope>NUCLEOTIDE SEQUENCE</scope>
</reference>
<keyword evidence="2" id="KW-1185">Reference proteome</keyword>
<sequence>MHEEQNKVALRSFALCAFYQAGCFEMLQPLIMMTLEKIGSKEDRKMGPRGFYKVQIASSRRYLKSCCLGLAELAQNVDGMRPTSQKSSPLDKPSVPSPLGARPLVHPVQMLRCLLPRRDDVFLSPQFFHVRTSSDIPADLTCSLLQQLHDLAAGTALSAVYSSALQALSYFEKVTSTRRFANAYLRDEAMLSKDGDQEMRGLSGLVALFLHESPPSLSKRRVGCSAPRM</sequence>
<comment type="caution">
    <text evidence="1">The sequence shown here is derived from an EMBL/GenBank/DDBJ whole genome shotgun (WGS) entry which is preliminary data.</text>
</comment>